<reference evidence="2 3" key="1">
    <citation type="submission" date="2005-07" db="EMBL/GenBank/DDBJ databases">
        <authorList>
            <person name="Mural R.J."/>
            <person name="Li P.W."/>
            <person name="Adams M.D."/>
            <person name="Amanatides P.G."/>
            <person name="Baden-Tillson H."/>
            <person name="Barnstead M."/>
            <person name="Chin S.H."/>
            <person name="Dew I."/>
            <person name="Evans C.A."/>
            <person name="Ferriera S."/>
            <person name="Flanigan M."/>
            <person name="Fosler C."/>
            <person name="Glodek A."/>
            <person name="Gu Z."/>
            <person name="Holt R.A."/>
            <person name="Jennings D."/>
            <person name="Kraft C.L."/>
            <person name="Lu F."/>
            <person name="Nguyen T."/>
            <person name="Nusskern D.R."/>
            <person name="Pfannkoch C.M."/>
            <person name="Sitter C."/>
            <person name="Sutton G.G."/>
            <person name="Venter J.C."/>
            <person name="Wang Z."/>
            <person name="Woodage T."/>
            <person name="Zheng X.H."/>
            <person name="Zhong F."/>
        </authorList>
    </citation>
    <scope>NUCLEOTIDE SEQUENCE [LARGE SCALE GENOMIC DNA]</scope>
    <source>
        <strain>BN</strain>
        <strain evidence="3">Sprague-Dawley</strain>
    </source>
</reference>
<evidence type="ECO:0000259" key="1">
    <source>
        <dbReference type="Pfam" id="PF00271"/>
    </source>
</evidence>
<dbReference type="EMBL" id="CH473951">
    <property type="protein sequence ID" value="EDM02498.1"/>
    <property type="molecule type" value="Genomic_DNA"/>
</dbReference>
<dbReference type="InterPro" id="IPR027417">
    <property type="entry name" value="P-loop_NTPase"/>
</dbReference>
<organism evidence="2 3">
    <name type="scientific">Rattus norvegicus</name>
    <name type="common">Rat</name>
    <dbReference type="NCBI Taxonomy" id="10116"/>
    <lineage>
        <taxon>Eukaryota</taxon>
        <taxon>Metazoa</taxon>
        <taxon>Chordata</taxon>
        <taxon>Craniata</taxon>
        <taxon>Vertebrata</taxon>
        <taxon>Euteleostomi</taxon>
        <taxon>Mammalia</taxon>
        <taxon>Eutheria</taxon>
        <taxon>Euarchontoglires</taxon>
        <taxon>Glires</taxon>
        <taxon>Rodentia</taxon>
        <taxon>Myomorpha</taxon>
        <taxon>Muroidea</taxon>
        <taxon>Muridae</taxon>
        <taxon>Murinae</taxon>
        <taxon>Rattus</taxon>
    </lineage>
</organism>
<dbReference type="Gene3D" id="3.40.50.300">
    <property type="entry name" value="P-loop containing nucleotide triphosphate hydrolases"/>
    <property type="match status" value="1"/>
</dbReference>
<proteinExistence type="predicted"/>
<dbReference type="AlphaFoldDB" id="A6HUD5"/>
<evidence type="ECO:0000313" key="3">
    <source>
        <dbReference type="Proteomes" id="UP000234681"/>
    </source>
</evidence>
<dbReference type="Pfam" id="PF00271">
    <property type="entry name" value="Helicase_C"/>
    <property type="match status" value="1"/>
</dbReference>
<dbReference type="InterPro" id="IPR001650">
    <property type="entry name" value="Helicase_C-like"/>
</dbReference>
<gene>
    <name evidence="2" type="ORF">rCG_37089</name>
</gene>
<name>A6HUD5_RAT</name>
<dbReference type="Proteomes" id="UP000234681">
    <property type="component" value="Chromosome 15"/>
</dbReference>
<dbReference type="SUPFAM" id="SSF52540">
    <property type="entry name" value="P-loop containing nucleoside triphosphate hydrolases"/>
    <property type="match status" value="1"/>
</dbReference>
<sequence>MQQVSLLLNCDPPTNHENYIHRIGRSHQFRRKGVDITLLLMKTRGLFVTLRLSTIL</sequence>
<feature type="domain" description="Helicase C-terminal" evidence="1">
    <location>
        <begin position="2"/>
        <end position="28"/>
    </location>
</feature>
<evidence type="ECO:0000313" key="2">
    <source>
        <dbReference type="EMBL" id="EDM02498.1"/>
    </source>
</evidence>
<protein>
    <submittedName>
        <fullName evidence="2">RCG37089</fullName>
    </submittedName>
</protein>
<accession>A6HUD5</accession>